<protein>
    <submittedName>
        <fullName evidence="1">Transporter, solute:sodium symporter (SSS) family protein</fullName>
    </submittedName>
</protein>
<name>A0A505HQ60_ASPNG</name>
<sequence>MAAILPLDLLTAIGSYLDEGGTPLAPYTAVCRRWQAAFEPIIYSRKLVIHSDNGGTEPPSSAIPVDKFQALTSGAGAARRAWIRQLRYIINVPYELPDWTSRKHKGYRLQNPVREANNEAFKSAIFKLFQVLSTWDRNNRLYLELGLVGHQPGEEPFTSYCPDAWEYTWDFTNGRTKATKPYRAYFPENDASMLPCVFCIDTIAFVDLWDSDNGLRNHQIWASAIFQIVQHCPTIVELYMDLDYQTRPDQLKYLQARRQAVSDGLAMVPSTLKVFEFTNELEAPWKDMMPALNVLSSDTDSLAMTVRDLSINLRTLKLKNTALNLDFLCPIDSDGRPTLPDLHWPHLETIELNYVPCWLPSGEWLTHPTPEYEARIAAIEDWEWIICHSEEGFVDRPVFETEQFHRLFISMGHAAQRMPRLTSIIFQLNSSVHLRFDFRVTTGRNAIATWFSQVDYRPDHRVAAAWNFSEKDLELVDFGQAYSVRFTNWPPN</sequence>
<dbReference type="AlphaFoldDB" id="A0A505HQ60"/>
<dbReference type="EMBL" id="NKJJ02000001">
    <property type="protein sequence ID" value="TPR01310.1"/>
    <property type="molecule type" value="Genomic_DNA"/>
</dbReference>
<dbReference type="VEuPathDB" id="FungiDB:ASPNIDRAFT2_1179052"/>
<accession>A0A505HQ60</accession>
<proteinExistence type="predicted"/>
<dbReference type="Proteomes" id="UP000197666">
    <property type="component" value="Unassembled WGS sequence"/>
</dbReference>
<evidence type="ECO:0000313" key="1">
    <source>
        <dbReference type="EMBL" id="TPR01310.1"/>
    </source>
</evidence>
<organism evidence="1 2">
    <name type="scientific">Aspergillus niger</name>
    <dbReference type="NCBI Taxonomy" id="5061"/>
    <lineage>
        <taxon>Eukaryota</taxon>
        <taxon>Fungi</taxon>
        <taxon>Dikarya</taxon>
        <taxon>Ascomycota</taxon>
        <taxon>Pezizomycotina</taxon>
        <taxon>Eurotiomycetes</taxon>
        <taxon>Eurotiomycetidae</taxon>
        <taxon>Eurotiales</taxon>
        <taxon>Aspergillaceae</taxon>
        <taxon>Aspergillus</taxon>
        <taxon>Aspergillus subgen. Circumdati</taxon>
    </lineage>
</organism>
<gene>
    <name evidence="1" type="ORF">CAN33_0038665</name>
</gene>
<comment type="caution">
    <text evidence="1">The sequence shown here is derived from an EMBL/GenBank/DDBJ whole genome shotgun (WGS) entry which is preliminary data.</text>
</comment>
<reference evidence="2" key="1">
    <citation type="submission" date="2018-10" db="EMBL/GenBank/DDBJ databases">
        <title>FDA dAtabase for Regulatory Grade micrObial Sequences (FDA-ARGOS): Supporting development and validation of Infectious Disease Dx tests.</title>
        <authorList>
            <person name="Kerrigan L."/>
            <person name="Tallon L."/>
            <person name="Sadzewicz L."/>
            <person name="Sengamalay N."/>
            <person name="Ott S."/>
            <person name="Godinez A."/>
            <person name="Nagaraj S."/>
            <person name="Vavikolanu K."/>
            <person name="Nadendla S."/>
            <person name="George J."/>
            <person name="Sichtig H."/>
        </authorList>
    </citation>
    <scope>NUCLEOTIDE SEQUENCE [LARGE SCALE GENOMIC DNA]</scope>
    <source>
        <strain evidence="2">FDAARGOS_311</strain>
    </source>
</reference>
<evidence type="ECO:0000313" key="2">
    <source>
        <dbReference type="Proteomes" id="UP000197666"/>
    </source>
</evidence>